<dbReference type="Proteomes" id="UP000736583">
    <property type="component" value="Unassembled WGS sequence"/>
</dbReference>
<dbReference type="RefSeq" id="WP_216456152.1">
    <property type="nucleotide sequence ID" value="NZ_JAHLQL010000001.1"/>
</dbReference>
<proteinExistence type="inferred from homology"/>
<evidence type="ECO:0000313" key="5">
    <source>
        <dbReference type="EMBL" id="MBU5591124.1"/>
    </source>
</evidence>
<gene>
    <name evidence="5" type="ORF">KQI89_05050</name>
</gene>
<organism evidence="5 6">
    <name type="scientific">Clostridium simiarum</name>
    <dbReference type="NCBI Taxonomy" id="2841506"/>
    <lineage>
        <taxon>Bacteria</taxon>
        <taxon>Bacillati</taxon>
        <taxon>Bacillota</taxon>
        <taxon>Clostridia</taxon>
        <taxon>Eubacteriales</taxon>
        <taxon>Clostridiaceae</taxon>
        <taxon>Clostridium</taxon>
    </lineage>
</organism>
<evidence type="ECO:0000256" key="3">
    <source>
        <dbReference type="RuleBase" id="RU004106"/>
    </source>
</evidence>
<dbReference type="InterPro" id="IPR050571">
    <property type="entry name" value="Class-IV_PLP-Dep_Aminotrnsfr"/>
</dbReference>
<dbReference type="CDD" id="cd00449">
    <property type="entry name" value="PLPDE_IV"/>
    <property type="match status" value="1"/>
</dbReference>
<dbReference type="InterPro" id="IPR001544">
    <property type="entry name" value="Aminotrans_IV"/>
</dbReference>
<name>A0ABS6EY35_9CLOT</name>
<dbReference type="PROSITE" id="PS00770">
    <property type="entry name" value="AA_TRANSFER_CLASS_4"/>
    <property type="match status" value="1"/>
</dbReference>
<dbReference type="InterPro" id="IPR018300">
    <property type="entry name" value="Aminotrans_IV_CS"/>
</dbReference>
<keyword evidence="5" id="KW-0808">Transferase</keyword>
<accession>A0ABS6EY35</accession>
<evidence type="ECO:0000256" key="4">
    <source>
        <dbReference type="RuleBase" id="RU004516"/>
    </source>
</evidence>
<comment type="similarity">
    <text evidence="2 3">Belongs to the class-IV pyridoxal-phosphate-dependent aminotransferase family.</text>
</comment>
<dbReference type="Pfam" id="PF01063">
    <property type="entry name" value="Aminotran_4"/>
    <property type="match status" value="1"/>
</dbReference>
<keyword evidence="4" id="KW-0663">Pyridoxal phosphate</keyword>
<comment type="caution">
    <text evidence="5">The sequence shown here is derived from an EMBL/GenBank/DDBJ whole genome shotgun (WGS) entry which is preliminary data.</text>
</comment>
<dbReference type="EMBL" id="JAHLQL010000001">
    <property type="protein sequence ID" value="MBU5591124.1"/>
    <property type="molecule type" value="Genomic_DNA"/>
</dbReference>
<evidence type="ECO:0000313" key="6">
    <source>
        <dbReference type="Proteomes" id="UP000736583"/>
    </source>
</evidence>
<keyword evidence="5" id="KW-0032">Aminotransferase</keyword>
<dbReference type="PANTHER" id="PTHR42743">
    <property type="entry name" value="AMINO-ACID AMINOTRANSFERASE"/>
    <property type="match status" value="1"/>
</dbReference>
<protein>
    <submittedName>
        <fullName evidence="5">Aminotransferase class IV</fullName>
    </submittedName>
</protein>
<evidence type="ECO:0000256" key="1">
    <source>
        <dbReference type="ARBA" id="ARBA00001933"/>
    </source>
</evidence>
<keyword evidence="6" id="KW-1185">Reference proteome</keyword>
<sequence length="274" mass="31801">MADCIHEFLIQNGEVKKCHDFHNSLIYSDINVYEVIRIINGVPLFCEKHLERMKKSMELIHMDFPYSYDFCKENIIKLIGANNKIDGNIKLVINADKPKKDFTLFYINHHYPEAELYEEGVKTILYHGERDNPNAKIVNDDFREKINESIKKANAYEAILVDRKGRITEGSRSNIFFVKGDKVITSPLADVLPGITREEILRLCTENKIKVVEEGYSYEEIKFLDGAFISGTSPRVLPISYIDEKALNSPQNPIIKIIINKYQERMQNYINCWT</sequence>
<comment type="cofactor">
    <cofactor evidence="1 4">
        <name>pyridoxal 5'-phosphate</name>
        <dbReference type="ChEBI" id="CHEBI:597326"/>
    </cofactor>
</comment>
<dbReference type="PANTHER" id="PTHR42743:SF11">
    <property type="entry name" value="AMINODEOXYCHORISMATE LYASE"/>
    <property type="match status" value="1"/>
</dbReference>
<reference evidence="5 6" key="1">
    <citation type="submission" date="2021-06" db="EMBL/GenBank/DDBJ databases">
        <authorList>
            <person name="Sun Q."/>
            <person name="Li D."/>
        </authorList>
    </citation>
    <scope>NUCLEOTIDE SEQUENCE [LARGE SCALE GENOMIC DNA]</scope>
    <source>
        <strain evidence="5 6">MSJ-4</strain>
    </source>
</reference>
<dbReference type="GO" id="GO:0008483">
    <property type="term" value="F:transaminase activity"/>
    <property type="evidence" value="ECO:0007669"/>
    <property type="project" value="UniProtKB-KW"/>
</dbReference>
<evidence type="ECO:0000256" key="2">
    <source>
        <dbReference type="ARBA" id="ARBA00009320"/>
    </source>
</evidence>